<dbReference type="Pfam" id="PF16187">
    <property type="entry name" value="Peptidase_M16_M"/>
    <property type="match status" value="1"/>
</dbReference>
<reference evidence="4" key="1">
    <citation type="submission" date="2023-10" db="EMBL/GenBank/DDBJ databases">
        <authorList>
            <person name="Chen Y."/>
            <person name="Shah S."/>
            <person name="Dougan E. K."/>
            <person name="Thang M."/>
            <person name="Chan C."/>
        </authorList>
    </citation>
    <scope>NUCLEOTIDE SEQUENCE [LARGE SCALE GENOMIC DNA]</scope>
</reference>
<feature type="region of interest" description="Disordered" evidence="2">
    <location>
        <begin position="441"/>
        <end position="462"/>
    </location>
</feature>
<feature type="compositionally biased region" description="Basic residues" evidence="2">
    <location>
        <begin position="67"/>
        <end position="76"/>
    </location>
</feature>
<evidence type="ECO:0000313" key="4">
    <source>
        <dbReference type="EMBL" id="CAK0865928.1"/>
    </source>
</evidence>
<dbReference type="PANTHER" id="PTHR43690:SF18">
    <property type="entry name" value="INSULIN-DEGRADING ENZYME-RELATED"/>
    <property type="match status" value="1"/>
</dbReference>
<name>A0ABN9V012_9DINO</name>
<comment type="caution">
    <text evidence="4">The sequence shown here is derived from an EMBL/GenBank/DDBJ whole genome shotgun (WGS) entry which is preliminary data.</text>
</comment>
<dbReference type="Gene3D" id="3.30.830.10">
    <property type="entry name" value="Metalloenzyme, LuxS/M16 peptidase-like"/>
    <property type="match status" value="1"/>
</dbReference>
<dbReference type="InterPro" id="IPR032632">
    <property type="entry name" value="Peptidase_M16_M"/>
</dbReference>
<keyword evidence="5" id="KW-1185">Reference proteome</keyword>
<organism evidence="4 5">
    <name type="scientific">Prorocentrum cordatum</name>
    <dbReference type="NCBI Taxonomy" id="2364126"/>
    <lineage>
        <taxon>Eukaryota</taxon>
        <taxon>Sar</taxon>
        <taxon>Alveolata</taxon>
        <taxon>Dinophyceae</taxon>
        <taxon>Prorocentrales</taxon>
        <taxon>Prorocentraceae</taxon>
        <taxon>Prorocentrum</taxon>
    </lineage>
</organism>
<protein>
    <recommendedName>
        <fullName evidence="3">Peptidase M16 middle/third domain-containing protein</fullName>
    </recommendedName>
</protein>
<keyword evidence="1" id="KW-0479">Metal-binding</keyword>
<evidence type="ECO:0000256" key="1">
    <source>
        <dbReference type="ARBA" id="ARBA00022723"/>
    </source>
</evidence>
<gene>
    <name evidence="4" type="ORF">PCOR1329_LOCUS53324</name>
</gene>
<dbReference type="EMBL" id="CAUYUJ010016501">
    <property type="protein sequence ID" value="CAK0865928.1"/>
    <property type="molecule type" value="Genomic_DNA"/>
</dbReference>
<dbReference type="InterPro" id="IPR050626">
    <property type="entry name" value="Peptidase_M16"/>
</dbReference>
<evidence type="ECO:0000313" key="5">
    <source>
        <dbReference type="Proteomes" id="UP001189429"/>
    </source>
</evidence>
<feature type="compositionally biased region" description="Low complexity" evidence="2">
    <location>
        <begin position="49"/>
        <end position="61"/>
    </location>
</feature>
<sequence>MRGAHLTLRRRAGRRFVRAARPTRGRLGWRAALLARRLRLRGQRGSSGGRPRAPGRLPRGVGARGAGRGRARRRRGGPPDAGGLAALPAVQARRQGARARGPRKPLRAAAPARVGSGPGSRGCGGPENETFALIKVSVDLTPAGFECRDEVLQLLFGYVRFLRELPEWPRELLEESVLLSEANWRSSEQPEATDAVLSLAGSMQKCQEPRDYLLRTAVLEGGPGLPRAVASCVRALTPGNALVTVVSRDFRRAAVESEKWYGTRFQTQPAATLRAAWEEARAAPGLALPSPNPFVPRSLELKAARQALVPRGAPPPPPEVLRRDGAALARRDGGGGAGERGGRAPELGSAAEREHLQPHLQRAGEVARLRAEQAVVHAPLAGHRGVIAPAPGIWDADAVSEGQASSSNELRAEATVFVPWWELLQAEAQEFVPSWELASQETGRRRAHTRRAGRGAATGVTR</sequence>
<feature type="compositionally biased region" description="Low complexity" evidence="2">
    <location>
        <begin position="81"/>
        <end position="94"/>
    </location>
</feature>
<dbReference type="PANTHER" id="PTHR43690">
    <property type="entry name" value="NARDILYSIN"/>
    <property type="match status" value="1"/>
</dbReference>
<dbReference type="Proteomes" id="UP001189429">
    <property type="component" value="Unassembled WGS sequence"/>
</dbReference>
<feature type="domain" description="Peptidase M16 middle/third" evidence="3">
    <location>
        <begin position="185"/>
        <end position="324"/>
    </location>
</feature>
<evidence type="ECO:0000256" key="2">
    <source>
        <dbReference type="SAM" id="MobiDB-lite"/>
    </source>
</evidence>
<dbReference type="SUPFAM" id="SSF63411">
    <property type="entry name" value="LuxS/MPP-like metallohydrolase"/>
    <property type="match status" value="1"/>
</dbReference>
<feature type="compositionally biased region" description="Basic residues" evidence="2">
    <location>
        <begin position="95"/>
        <end position="106"/>
    </location>
</feature>
<dbReference type="InterPro" id="IPR011249">
    <property type="entry name" value="Metalloenz_LuxS/M16"/>
</dbReference>
<evidence type="ECO:0000259" key="3">
    <source>
        <dbReference type="Pfam" id="PF16187"/>
    </source>
</evidence>
<feature type="region of interest" description="Disordered" evidence="2">
    <location>
        <begin position="40"/>
        <end position="124"/>
    </location>
</feature>
<proteinExistence type="predicted"/>
<accession>A0ABN9V012</accession>